<evidence type="ECO:0000256" key="4">
    <source>
        <dbReference type="ARBA" id="ARBA00023015"/>
    </source>
</evidence>
<dbReference type="EMBL" id="CAAALY010001982">
    <property type="protein sequence ID" value="VEL07553.1"/>
    <property type="molecule type" value="Genomic_DNA"/>
</dbReference>
<dbReference type="Pfam" id="PF09497">
    <property type="entry name" value="Med12"/>
    <property type="match status" value="1"/>
</dbReference>
<dbReference type="Proteomes" id="UP000784294">
    <property type="component" value="Unassembled WGS sequence"/>
</dbReference>
<feature type="region of interest" description="Disordered" evidence="8">
    <location>
        <begin position="788"/>
        <end position="826"/>
    </location>
</feature>
<keyword evidence="3" id="KW-0678">Repressor</keyword>
<protein>
    <recommendedName>
        <fullName evidence="9">Mediator complex subunit Med12 domain-containing protein</fullName>
    </recommendedName>
</protein>
<evidence type="ECO:0000256" key="1">
    <source>
        <dbReference type="ARBA" id="ARBA00004123"/>
    </source>
</evidence>
<keyword evidence="11" id="KW-1185">Reference proteome</keyword>
<dbReference type="OrthoDB" id="20828at2759"/>
<evidence type="ECO:0000259" key="9">
    <source>
        <dbReference type="SMART" id="SM01281"/>
    </source>
</evidence>
<dbReference type="InterPro" id="IPR021990">
    <property type="entry name" value="Mediator_Med12_LCEWAV"/>
</dbReference>
<dbReference type="Pfam" id="PF12145">
    <property type="entry name" value="Med12-LCEWAV"/>
    <property type="match status" value="1"/>
</dbReference>
<reference evidence="10" key="1">
    <citation type="submission" date="2018-11" db="EMBL/GenBank/DDBJ databases">
        <authorList>
            <consortium name="Pathogen Informatics"/>
        </authorList>
    </citation>
    <scope>NUCLEOTIDE SEQUENCE</scope>
</reference>
<feature type="compositionally biased region" description="Gly residues" evidence="8">
    <location>
        <begin position="811"/>
        <end position="824"/>
    </location>
</feature>
<comment type="similarity">
    <text evidence="2">Belongs to the Mediator complex subunit 12 family.</text>
</comment>
<accession>A0A3S4ZN39</accession>
<dbReference type="GO" id="GO:0016592">
    <property type="term" value="C:mediator complex"/>
    <property type="evidence" value="ECO:0007669"/>
    <property type="project" value="InterPro"/>
</dbReference>
<dbReference type="SMART" id="SM01281">
    <property type="entry name" value="Med12"/>
    <property type="match status" value="1"/>
</dbReference>
<comment type="caution">
    <text evidence="10">The sequence shown here is derived from an EMBL/GenBank/DDBJ whole genome shotgun (WGS) entry which is preliminary data.</text>
</comment>
<evidence type="ECO:0000256" key="3">
    <source>
        <dbReference type="ARBA" id="ARBA00022491"/>
    </source>
</evidence>
<organism evidence="10 11">
    <name type="scientific">Protopolystoma xenopodis</name>
    <dbReference type="NCBI Taxonomy" id="117903"/>
    <lineage>
        <taxon>Eukaryota</taxon>
        <taxon>Metazoa</taxon>
        <taxon>Spiralia</taxon>
        <taxon>Lophotrochozoa</taxon>
        <taxon>Platyhelminthes</taxon>
        <taxon>Monogenea</taxon>
        <taxon>Polyopisthocotylea</taxon>
        <taxon>Polystomatidea</taxon>
        <taxon>Polystomatidae</taxon>
        <taxon>Protopolystoma</taxon>
    </lineage>
</organism>
<evidence type="ECO:0000313" key="10">
    <source>
        <dbReference type="EMBL" id="VEL07553.1"/>
    </source>
</evidence>
<dbReference type="InterPro" id="IPR019035">
    <property type="entry name" value="Mediator_Med12"/>
</dbReference>
<feature type="domain" description="Mediator complex subunit Med12" evidence="9">
    <location>
        <begin position="84"/>
        <end position="157"/>
    </location>
</feature>
<feature type="region of interest" description="Disordered" evidence="8">
    <location>
        <begin position="1462"/>
        <end position="1560"/>
    </location>
</feature>
<feature type="compositionally biased region" description="Basic and acidic residues" evidence="8">
    <location>
        <begin position="788"/>
        <end position="801"/>
    </location>
</feature>
<comment type="subcellular location">
    <subcellularLocation>
        <location evidence="1">Nucleus</location>
    </subcellularLocation>
</comment>
<feature type="compositionally biased region" description="Gly residues" evidence="8">
    <location>
        <begin position="1544"/>
        <end position="1560"/>
    </location>
</feature>
<dbReference type="GO" id="GO:0006357">
    <property type="term" value="P:regulation of transcription by RNA polymerase II"/>
    <property type="evidence" value="ECO:0007669"/>
    <property type="project" value="InterPro"/>
</dbReference>
<keyword evidence="7" id="KW-0539">Nucleus</keyword>
<gene>
    <name evidence="10" type="ORF">PXEA_LOCUS993</name>
</gene>
<sequence>MSCFPSLEGRSLFKGICRPPDVYLQRPDQREDVMSEEHVRDGFKCTKHVRDEYDSCLEDGRSVDSDSIWNLFYNILTRKYECSNFIETRKRQANDNMIVPMDLYKGQTSEWFKELAGTIPLYALSRRVPLHFKSKEDVLKAFLEYRVPISRAMHHTNLIFANTSTVVENTKKKSKVQIDPSAEWTSAICKMLTQIISPDDQELADPSFEPAYSDWDYLFSFLLYMYDSDMVDRWEVMLWLIKTAEVITARNTLTYSISEPSVGHNACSNVDMLAKFILPYLLRFGKRFSESELLTRRLLYWACSLFNELVCDETHGTPPGLDSRISFQNLIDNYSELTSCPLHRSVVMSLSSLIICLVLTCPSAAIWNYIPKEVLANSSMPFLKGSPLDLIPCSIVALPLPPGPETLELRKCLAQTESALNERSRLGEIGWCRRSSAGINDDCLSNLNRVLELLDDHDYNVMKEPNPIESLFQQIFTADLVKQDLATLIPFLCDWAINTSRIGIHRALVVANLFDMLRNKLAHVSEFREMIQSSLIYFLDNASPFLNVPASSNDAGSLNSVITSSSSQGATFSTLKPSVTEQAPLECEPFKNLVCLFAELIDREVFDYDGYIRTCIVRGIFETGVHPLAQAGDSTTLQPADAASSTYLNGPATSLPSAKISCTIEPSDNSDRGSNFENPDSARSDAGQTVPVKQPLLVTSNGTSSGTQGHRNSQQQIASLFSRHIFYLIHFPLPPDESYTHEQNQRAQLLYGVGESRNRAKCRIRRLSRDICKLFTKKAHLMDVVHGEMGKRRRSKERDRPAGGLDPVGLAAGGPSGSSVGAGGQACSTPVVGGQGAANCLNGSSSASASGGEEGRSTDDLQEEIIARFRTLSYHDMDCIISLCQQAFIKMLSGNSGAAGQPSAGNVGLEEPNWSIASMPGASSGSPSLVSAGGSGNLGQQQQQHIYLPVPGSICLYFDLIELSLNIPFLFSTIVETMERLGTLFEQRTSYMTLYMSFLCFRVVGIFRRYQAVLMLMSELQKPVFYSFVSQVRHVKEPTQCNPLERCILIYLNDLYTSSALVKAKLADKFNRAHQKVSALDRNVEPLEGHGTFNPDYATDLIMSSSDNLSVFRSFTEDLRANSVSRYSFVCKAIIAVCEARTSERLNYLCSLCAELTTQCSDLTPEWLGALYAVLAPRPYIGGYHPLATSIEPRETTFYDNLSCLVGTLLSRSCFIISDFVRCVICPAMAQGIDSSAVPISAQLEPTIRLACHLLYRLFTAEAAAAATAANASTTATAGSSLSDSSMPPAACSNSSSNTPATVVGLGASPAVASGTAGMSGTVCLSNSSPPPFRISEPLLLTGALQKITPELLVDVLKMLILHSDKAMLLNEEVGSITSSIEAGDHVAPDSVGTPGGASAGAVLDVSGTGFDGNNNNNDVSEEVVLTPASHGTGVVLGLNGLATGAAGDEDDETEFDLDLDNDEAAGVGGTAAGLSDEDDPNDLSYPGDSSIVDPDFMTSRQRKRRRRGGAAAPNAHQSGGGNEVCSGGLLKRRKRSRRQPKRGGAGGGSSGTVGGCGGVGGTGGGSFSAGSRGNKRSAGHMDSCASTRRLPLVVRRFLETGFIITDFEVLRGLRLSELTHLTLRIICTTAWVRERFAQLAPERLVCENVLIDKNFSPGQARRLLHIIFWPHDTTWMDIAASIDGLPGAMTALLRNLNIWTLRCLHMEFRLLFKQIQFSQQTEVLGQ</sequence>
<keyword evidence="6" id="KW-0804">Transcription</keyword>
<evidence type="ECO:0000256" key="8">
    <source>
        <dbReference type="SAM" id="MobiDB-lite"/>
    </source>
</evidence>
<feature type="compositionally biased region" description="Basic residues" evidence="8">
    <location>
        <begin position="1531"/>
        <end position="1542"/>
    </location>
</feature>
<keyword evidence="5" id="KW-0010">Activator</keyword>
<proteinExistence type="inferred from homology"/>
<dbReference type="GO" id="GO:0003712">
    <property type="term" value="F:transcription coregulator activity"/>
    <property type="evidence" value="ECO:0007669"/>
    <property type="project" value="InterPro"/>
</dbReference>
<name>A0A3S4ZN39_9PLAT</name>
<feature type="compositionally biased region" description="Polar residues" evidence="8">
    <location>
        <begin position="664"/>
        <end position="678"/>
    </location>
</feature>
<feature type="region of interest" description="Disordered" evidence="8">
    <location>
        <begin position="661"/>
        <end position="692"/>
    </location>
</feature>
<evidence type="ECO:0000313" key="11">
    <source>
        <dbReference type="Proteomes" id="UP000784294"/>
    </source>
</evidence>
<feature type="non-terminal residue" evidence="10">
    <location>
        <position position="1727"/>
    </location>
</feature>
<evidence type="ECO:0000256" key="7">
    <source>
        <dbReference type="ARBA" id="ARBA00023242"/>
    </source>
</evidence>
<evidence type="ECO:0000256" key="2">
    <source>
        <dbReference type="ARBA" id="ARBA00010289"/>
    </source>
</evidence>
<dbReference type="PANTHER" id="PTHR46567:SF1">
    <property type="entry name" value="MEDIATOR OF RNA POLYMERASE II TRANSCRIPTION SUBUNIT 12"/>
    <property type="match status" value="1"/>
</dbReference>
<keyword evidence="4" id="KW-0805">Transcription regulation</keyword>
<dbReference type="PANTHER" id="PTHR46567">
    <property type="entry name" value="MEDIATOR OF RNA POLYMERASE II TRANSCRIPTION SUBUNIT 12"/>
    <property type="match status" value="1"/>
</dbReference>
<evidence type="ECO:0000256" key="5">
    <source>
        <dbReference type="ARBA" id="ARBA00023159"/>
    </source>
</evidence>
<evidence type="ECO:0000256" key="6">
    <source>
        <dbReference type="ARBA" id="ARBA00023163"/>
    </source>
</evidence>